<dbReference type="InParanoid" id="A0A194RIG9"/>
<dbReference type="Pfam" id="PF15296">
    <property type="entry name" value="Codanin-1_C"/>
    <property type="match status" value="1"/>
</dbReference>
<protein>
    <submittedName>
        <fullName evidence="3">Codanin-1</fullName>
    </submittedName>
</protein>
<feature type="region of interest" description="Disordered" evidence="1">
    <location>
        <begin position="257"/>
        <end position="281"/>
    </location>
</feature>
<dbReference type="InterPro" id="IPR028171">
    <property type="entry name" value="Codanin-1_C"/>
</dbReference>
<feature type="compositionally biased region" description="Basic and acidic residues" evidence="1">
    <location>
        <begin position="185"/>
        <end position="197"/>
    </location>
</feature>
<organism evidence="3 4">
    <name type="scientific">Papilio machaon</name>
    <name type="common">Old World swallowtail butterfly</name>
    <dbReference type="NCBI Taxonomy" id="76193"/>
    <lineage>
        <taxon>Eukaryota</taxon>
        <taxon>Metazoa</taxon>
        <taxon>Ecdysozoa</taxon>
        <taxon>Arthropoda</taxon>
        <taxon>Hexapoda</taxon>
        <taxon>Insecta</taxon>
        <taxon>Pterygota</taxon>
        <taxon>Neoptera</taxon>
        <taxon>Endopterygota</taxon>
        <taxon>Lepidoptera</taxon>
        <taxon>Glossata</taxon>
        <taxon>Ditrysia</taxon>
        <taxon>Papilionoidea</taxon>
        <taxon>Papilionidae</taxon>
        <taxon>Papilioninae</taxon>
        <taxon>Papilio</taxon>
    </lineage>
</organism>
<dbReference type="FunCoup" id="A0A194RIG9">
    <property type="interactions" value="1764"/>
</dbReference>
<feature type="compositionally biased region" description="Basic residues" evidence="1">
    <location>
        <begin position="120"/>
        <end position="130"/>
    </location>
</feature>
<sequence length="1383" mass="156739">MPETIIESVLTKKLDTGLLIKWLNNESIEEATEDCILLCCSKSEFVAHFLSYIRTQTDSILQTNSNAIQLLQQQPTPEKILSRRKHRRSVSDPTSDTDRTADSLSVKTDHQNSQGSPNRDRKKTGRKVKTKLFPDDKTKDPSVSPDESKICTGVNRLIISSTPVKNGYKNEYSNITSPVTPNYRSFKDNYERCDTPRISHRHSRSQEKNISFGDFLVNAQPKGSKKKRGKNTSDDNDIETKVDLDLSNSEIFPEIGARKSSSLRSERRRIKPTNLDKSSSQKSFSLNNFNVENFQSNSPLALEENAAFKYQKVQPNESSNSFEIERNILKQERHKLMEKFNILNTSTSPKIVTTPQIKVTRKESMDVKQRYITANANNVVFKEWIDIFVEIYDTILKNNLVLSINTELYFLISILLSKQFEEHNANVESQLDDSNVSEYLLKSIHNSTYFAVKSLWCQRTILEVILDKNSLKILGENKKVRSFYPELAKFLLNSYGLKVEAEKNQDKSKAISECRASNGVICFNFETDNADNFPSILSFQNFKKQRDMFYEILRWYQDTQTSGGSRTTFKARIKTLLASGPTAANHAHLAALFTAHMIAECLPPTSQESKMSKLHRRLTCPNAPETHRLPQFSDKEIFYKEFIMYAENESFRVHLRDAFSTEIIVLDTSSIVTESSNESEISKEFLLLSKKLCLLSKFLGYLTSLPYSQVPSDFTTKTAALVVSNSKEANYAPPKEKVLENNLALRNYSQPSIDLKGLLINSDENGRLCITVPWIVHYLSMLDYTTLRIKYYQNLLKLLFNIYEMKLKIHPISLLKKNTVIFLKSILGWLFDLPHFPQEFFYESKTCNVSVASENAIDYYDLIDEMVLFELCPILKDVNVLLSTCKVSHDQKDIGSFRHITPVSLSLNMEDRMRNKEKELQARLEEEFLKTQPSSTRRVLELVMERVTSGAVKELAAHLLAHCRTSARDKACALVNTSTSEDSEALLKSLEALYNSELQQLRGEALSVGTASIKRRAGAALAALLPAAPSPLLSLAVKGCVNRLNKWLNDNWSTTAVLCKDIQQEMKTLQVIGEVVAASAPASPLDLADMMLPDDKFDAVHVSPASAVISLKEHVCLLLDYDEVPDSTSLLASCALACSPTNIFSRPPTQRALLQLSVDYCIVFVSRKPEQVNEGFLNKLHAIWNTCCPDRIKQAPEEILLPERRSELSPQFRNFEDDERAPTPLSDDETEQKIDGASTNINMEKIVVVVDINSSAEVKNASLDQSKTDRQEENPLLKTFDRVLCPRNIVLLSESRCTASEVWQALATVLVFLLKNDYLSEDSLTEQCLAVYRQDWPQNILESLSTCMKSVSSRWSRAATGKFTLFLDFLAEYCGDMDYEPVV</sequence>
<dbReference type="EMBL" id="KQ460152">
    <property type="protein sequence ID" value="KPJ17357.1"/>
    <property type="molecule type" value="Genomic_DNA"/>
</dbReference>
<gene>
    <name evidence="3" type="ORF">RR48_08543</name>
</gene>
<feature type="region of interest" description="Disordered" evidence="1">
    <location>
        <begin position="165"/>
        <end position="240"/>
    </location>
</feature>
<feature type="region of interest" description="Disordered" evidence="1">
    <location>
        <begin position="72"/>
        <end position="148"/>
    </location>
</feature>
<evidence type="ECO:0000256" key="1">
    <source>
        <dbReference type="SAM" id="MobiDB-lite"/>
    </source>
</evidence>
<feature type="compositionally biased region" description="Polar residues" evidence="1">
    <location>
        <begin position="102"/>
        <end position="117"/>
    </location>
</feature>
<dbReference type="PANTHER" id="PTHR28678:SF1">
    <property type="entry name" value="CODANIN-1"/>
    <property type="match status" value="1"/>
</dbReference>
<evidence type="ECO:0000259" key="2">
    <source>
        <dbReference type="Pfam" id="PF15296"/>
    </source>
</evidence>
<accession>A0A194RIG9</accession>
<dbReference type="PANTHER" id="PTHR28678">
    <property type="entry name" value="CODANIN-1"/>
    <property type="match status" value="1"/>
</dbReference>
<reference evidence="3 4" key="1">
    <citation type="journal article" date="2015" name="Nat. Commun.">
        <title>Outbred genome sequencing and CRISPR/Cas9 gene editing in butterflies.</title>
        <authorList>
            <person name="Li X."/>
            <person name="Fan D."/>
            <person name="Zhang W."/>
            <person name="Liu G."/>
            <person name="Zhang L."/>
            <person name="Zhao L."/>
            <person name="Fang X."/>
            <person name="Chen L."/>
            <person name="Dong Y."/>
            <person name="Chen Y."/>
            <person name="Ding Y."/>
            <person name="Zhao R."/>
            <person name="Feng M."/>
            <person name="Zhu Y."/>
            <person name="Feng Y."/>
            <person name="Jiang X."/>
            <person name="Zhu D."/>
            <person name="Xiang H."/>
            <person name="Feng X."/>
            <person name="Li S."/>
            <person name="Wang J."/>
            <person name="Zhang G."/>
            <person name="Kronforst M.R."/>
            <person name="Wang W."/>
        </authorList>
    </citation>
    <scope>NUCLEOTIDE SEQUENCE [LARGE SCALE GENOMIC DNA]</scope>
    <source>
        <strain evidence="3">Ya'a_city_454_Pm</strain>
        <tissue evidence="3">Whole body</tissue>
    </source>
</reference>
<feature type="region of interest" description="Disordered" evidence="1">
    <location>
        <begin position="1211"/>
        <end position="1236"/>
    </location>
</feature>
<dbReference type="KEGG" id="pmac:106708356"/>
<evidence type="ECO:0000313" key="3">
    <source>
        <dbReference type="EMBL" id="KPJ17357.1"/>
    </source>
</evidence>
<name>A0A194RIG9_PAPMA</name>
<dbReference type="STRING" id="76193.A0A194RIG9"/>
<evidence type="ECO:0000313" key="4">
    <source>
        <dbReference type="Proteomes" id="UP000053240"/>
    </source>
</evidence>
<dbReference type="Proteomes" id="UP000053240">
    <property type="component" value="Unassembled WGS sequence"/>
</dbReference>
<keyword evidence="4" id="KW-1185">Reference proteome</keyword>
<dbReference type="GO" id="GO:0006325">
    <property type="term" value="P:chromatin organization"/>
    <property type="evidence" value="ECO:0007669"/>
    <property type="project" value="TreeGrafter"/>
</dbReference>
<dbReference type="GO" id="GO:0005634">
    <property type="term" value="C:nucleus"/>
    <property type="evidence" value="ECO:0007669"/>
    <property type="project" value="TreeGrafter"/>
</dbReference>
<feature type="compositionally biased region" description="Polar residues" evidence="1">
    <location>
        <begin position="171"/>
        <end position="183"/>
    </location>
</feature>
<feature type="domain" description="Codanin-1 C-terminal" evidence="2">
    <location>
        <begin position="860"/>
        <end position="968"/>
    </location>
</feature>
<dbReference type="InterPro" id="IPR040031">
    <property type="entry name" value="Codanin-1"/>
</dbReference>
<proteinExistence type="predicted"/>